<dbReference type="InterPro" id="IPR051931">
    <property type="entry name" value="PAK3-like"/>
</dbReference>
<evidence type="ECO:0000313" key="6">
    <source>
        <dbReference type="Proteomes" id="UP000663843"/>
    </source>
</evidence>
<comment type="caution">
    <text evidence="5">The sequence shown here is derived from an EMBL/GenBank/DDBJ whole genome shotgun (WGS) entry which is preliminary data.</text>
</comment>
<evidence type="ECO:0000259" key="4">
    <source>
        <dbReference type="PROSITE" id="PS50011"/>
    </source>
</evidence>
<dbReference type="GO" id="GO:0004672">
    <property type="term" value="F:protein kinase activity"/>
    <property type="evidence" value="ECO:0007669"/>
    <property type="project" value="InterPro"/>
</dbReference>
<dbReference type="Proteomes" id="UP000663843">
    <property type="component" value="Unassembled WGS sequence"/>
</dbReference>
<dbReference type="PANTHER" id="PTHR45832">
    <property type="entry name" value="SERINE/THREONINE-PROTEIN KINASE SAMKA-RELATED-RELATED"/>
    <property type="match status" value="1"/>
</dbReference>
<keyword evidence="2" id="KW-0547">Nucleotide-binding</keyword>
<feature type="domain" description="Protein kinase" evidence="4">
    <location>
        <begin position="1"/>
        <end position="110"/>
    </location>
</feature>
<accession>A0A8H3H494</accession>
<feature type="domain" description="Protein kinase" evidence="4">
    <location>
        <begin position="164"/>
        <end position="281"/>
    </location>
</feature>
<dbReference type="GO" id="GO:0005524">
    <property type="term" value="F:ATP binding"/>
    <property type="evidence" value="ECO:0007669"/>
    <property type="project" value="UniProtKB-KW"/>
</dbReference>
<dbReference type="Gene3D" id="1.10.510.10">
    <property type="entry name" value="Transferase(Phosphotransferase) domain 1"/>
    <property type="match status" value="2"/>
</dbReference>
<evidence type="ECO:0000256" key="1">
    <source>
        <dbReference type="ARBA" id="ARBA00008874"/>
    </source>
</evidence>
<proteinExistence type="inferred from homology"/>
<name>A0A8H3H494_9AGAM</name>
<protein>
    <recommendedName>
        <fullName evidence="4">Protein kinase domain-containing protein</fullName>
    </recommendedName>
</protein>
<reference evidence="5" key="1">
    <citation type="submission" date="2021-01" db="EMBL/GenBank/DDBJ databases">
        <authorList>
            <person name="Kaushik A."/>
        </authorList>
    </citation>
    <scope>NUCLEOTIDE SEQUENCE</scope>
    <source>
        <strain evidence="5">AG2-2IIIB</strain>
    </source>
</reference>
<comment type="similarity">
    <text evidence="1">Belongs to the protein kinase superfamily. STE Ser/Thr protein kinase family. STE20 subfamily.</text>
</comment>
<evidence type="ECO:0000256" key="3">
    <source>
        <dbReference type="ARBA" id="ARBA00022840"/>
    </source>
</evidence>
<dbReference type="InterPro" id="IPR000719">
    <property type="entry name" value="Prot_kinase_dom"/>
</dbReference>
<evidence type="ECO:0000313" key="5">
    <source>
        <dbReference type="EMBL" id="CAE6483303.1"/>
    </source>
</evidence>
<dbReference type="InterPro" id="IPR011009">
    <property type="entry name" value="Kinase-like_dom_sf"/>
</dbReference>
<dbReference type="PROSITE" id="PS50011">
    <property type="entry name" value="PROTEIN_KINASE_DOM"/>
    <property type="match status" value="2"/>
</dbReference>
<sequence length="281" mass="31416">MVSNLKAPELVKLRPKLTFATDVFDLGMTIITENISRFRKKSFYDALLKGEHPSEWKTASGIPSDKAGDMFWDVVCKCLSLNPNDRPSASEVSAIMRTVCQLSGWVTPYLLGWKGSNLIAAIKTVVQGSLRLVVGEDTSIHDLVAHFERRGLVNYTDLVNSVDRTAVESVADTALANVYRYRFELQNNQAVAVKRVKHNTTYKRLKRAARELDCWSSHIHENILPNLGFAIMGADLAMVSPWMGNGCTTDYVVRNPNCNRLALCVQLADVIAYLHENNAVW</sequence>
<dbReference type="SUPFAM" id="SSF56112">
    <property type="entry name" value="Protein kinase-like (PK-like)"/>
    <property type="match status" value="2"/>
</dbReference>
<dbReference type="InterPro" id="IPR001245">
    <property type="entry name" value="Ser-Thr/Tyr_kinase_cat_dom"/>
</dbReference>
<dbReference type="Pfam" id="PF07714">
    <property type="entry name" value="PK_Tyr_Ser-Thr"/>
    <property type="match status" value="1"/>
</dbReference>
<organism evidence="5 6">
    <name type="scientific">Rhizoctonia solani</name>
    <dbReference type="NCBI Taxonomy" id="456999"/>
    <lineage>
        <taxon>Eukaryota</taxon>
        <taxon>Fungi</taxon>
        <taxon>Dikarya</taxon>
        <taxon>Basidiomycota</taxon>
        <taxon>Agaricomycotina</taxon>
        <taxon>Agaricomycetes</taxon>
        <taxon>Cantharellales</taxon>
        <taxon>Ceratobasidiaceae</taxon>
        <taxon>Rhizoctonia</taxon>
    </lineage>
</organism>
<dbReference type="PANTHER" id="PTHR45832:SF22">
    <property type="entry name" value="SERINE_THREONINE-PROTEIN KINASE SAMKA-RELATED"/>
    <property type="match status" value="1"/>
</dbReference>
<gene>
    <name evidence="5" type="ORF">RDB_LOCUS120795</name>
</gene>
<evidence type="ECO:0000256" key="2">
    <source>
        <dbReference type="ARBA" id="ARBA00022741"/>
    </source>
</evidence>
<dbReference type="AlphaFoldDB" id="A0A8H3H494"/>
<dbReference type="EMBL" id="CAJMWT010004039">
    <property type="protein sequence ID" value="CAE6483303.1"/>
    <property type="molecule type" value="Genomic_DNA"/>
</dbReference>
<keyword evidence="3" id="KW-0067">ATP-binding</keyword>